<dbReference type="EMBL" id="RWGY01000005">
    <property type="protein sequence ID" value="TVU42256.1"/>
    <property type="molecule type" value="Genomic_DNA"/>
</dbReference>
<keyword evidence="2" id="KW-1185">Reference proteome</keyword>
<protein>
    <submittedName>
        <fullName evidence="1">Uncharacterized protein</fullName>
    </submittedName>
</protein>
<sequence length="142" mass="15754">MKNIPVMSIALPKTPLTVFFSSQLIPVKFLYNSCENPAFQKGPKPVSKVQVMHLWKHVVMKGNICNSGNDEAGQICNLGVLRVIKMNPQRLLENIQGAARRMEMKYRLYLEKLRDGKNSGLLSAFGDSLSANGDDVFGDADV</sequence>
<dbReference type="AlphaFoldDB" id="A0A5J9W2X9"/>
<accession>A0A5J9W2X9</accession>
<gene>
    <name evidence="1" type="ORF">EJB05_08650</name>
</gene>
<organism evidence="1 2">
    <name type="scientific">Eragrostis curvula</name>
    <name type="common">weeping love grass</name>
    <dbReference type="NCBI Taxonomy" id="38414"/>
    <lineage>
        <taxon>Eukaryota</taxon>
        <taxon>Viridiplantae</taxon>
        <taxon>Streptophyta</taxon>
        <taxon>Embryophyta</taxon>
        <taxon>Tracheophyta</taxon>
        <taxon>Spermatophyta</taxon>
        <taxon>Magnoliopsida</taxon>
        <taxon>Liliopsida</taxon>
        <taxon>Poales</taxon>
        <taxon>Poaceae</taxon>
        <taxon>PACMAD clade</taxon>
        <taxon>Chloridoideae</taxon>
        <taxon>Eragrostideae</taxon>
        <taxon>Eragrostidinae</taxon>
        <taxon>Eragrostis</taxon>
    </lineage>
</organism>
<feature type="non-terminal residue" evidence="1">
    <location>
        <position position="1"/>
    </location>
</feature>
<evidence type="ECO:0000313" key="1">
    <source>
        <dbReference type="EMBL" id="TVU42256.1"/>
    </source>
</evidence>
<comment type="caution">
    <text evidence="1">The sequence shown here is derived from an EMBL/GenBank/DDBJ whole genome shotgun (WGS) entry which is preliminary data.</text>
</comment>
<dbReference type="Proteomes" id="UP000324897">
    <property type="component" value="Unassembled WGS sequence"/>
</dbReference>
<reference evidence="1 2" key="1">
    <citation type="journal article" date="2019" name="Sci. Rep.">
        <title>A high-quality genome of Eragrostis curvula grass provides insights into Poaceae evolution and supports new strategies to enhance forage quality.</title>
        <authorList>
            <person name="Carballo J."/>
            <person name="Santos B.A.C.M."/>
            <person name="Zappacosta D."/>
            <person name="Garbus I."/>
            <person name="Selva J.P."/>
            <person name="Gallo C.A."/>
            <person name="Diaz A."/>
            <person name="Albertini E."/>
            <person name="Caccamo M."/>
            <person name="Echenique V."/>
        </authorList>
    </citation>
    <scope>NUCLEOTIDE SEQUENCE [LARGE SCALE GENOMIC DNA]</scope>
    <source>
        <strain evidence="2">cv. Victoria</strain>
        <tissue evidence="1">Leaf</tissue>
    </source>
</reference>
<evidence type="ECO:0000313" key="2">
    <source>
        <dbReference type="Proteomes" id="UP000324897"/>
    </source>
</evidence>
<proteinExistence type="predicted"/>
<name>A0A5J9W2X9_9POAL</name>
<dbReference type="Gramene" id="TVU42256">
    <property type="protein sequence ID" value="TVU42256"/>
    <property type="gene ID" value="EJB05_08650"/>
</dbReference>